<dbReference type="InParanoid" id="D3BQX4"/>
<reference evidence="3 4" key="1">
    <citation type="journal article" date="2011" name="Genome Res.">
        <title>Phylogeny-wide analysis of social amoeba genomes highlights ancient origins for complex intercellular communication.</title>
        <authorList>
            <person name="Heidel A.J."/>
            <person name="Lawal H.M."/>
            <person name="Felder M."/>
            <person name="Schilde C."/>
            <person name="Helps N.R."/>
            <person name="Tunggal B."/>
            <person name="Rivero F."/>
            <person name="John U."/>
            <person name="Schleicher M."/>
            <person name="Eichinger L."/>
            <person name="Platzer M."/>
            <person name="Noegel A.A."/>
            <person name="Schaap P."/>
            <person name="Gloeckner G."/>
        </authorList>
    </citation>
    <scope>NUCLEOTIDE SEQUENCE [LARGE SCALE GENOMIC DNA]</scope>
    <source>
        <strain evidence="4">ATCC 26659 / Pp 5 / PN500</strain>
    </source>
</reference>
<dbReference type="Proteomes" id="UP000001396">
    <property type="component" value="Unassembled WGS sequence"/>
</dbReference>
<evidence type="ECO:0008006" key="5">
    <source>
        <dbReference type="Google" id="ProtNLM"/>
    </source>
</evidence>
<comment type="caution">
    <text evidence="3">The sequence shown here is derived from an EMBL/GenBank/DDBJ whole genome shotgun (WGS) entry which is preliminary data.</text>
</comment>
<dbReference type="AlphaFoldDB" id="D3BQX4"/>
<dbReference type="RefSeq" id="XP_020428294.1">
    <property type="nucleotide sequence ID" value="XM_020581154.1"/>
</dbReference>
<feature type="compositionally biased region" description="Polar residues" evidence="1">
    <location>
        <begin position="164"/>
        <end position="182"/>
    </location>
</feature>
<protein>
    <recommendedName>
        <fullName evidence="5">Mis18 domain-containing protein</fullName>
    </recommendedName>
</protein>
<keyword evidence="2" id="KW-1133">Transmembrane helix</keyword>
<feature type="transmembrane region" description="Helical" evidence="2">
    <location>
        <begin position="228"/>
        <end position="250"/>
    </location>
</feature>
<keyword evidence="2" id="KW-0472">Membrane</keyword>
<feature type="compositionally biased region" description="Polar residues" evidence="1">
    <location>
        <begin position="128"/>
        <end position="139"/>
    </location>
</feature>
<feature type="compositionally biased region" description="Low complexity" evidence="1">
    <location>
        <begin position="140"/>
        <end position="155"/>
    </location>
</feature>
<keyword evidence="2" id="KW-0812">Transmembrane</keyword>
<dbReference type="EMBL" id="ADBJ01000049">
    <property type="protein sequence ID" value="EFA76160.1"/>
    <property type="molecule type" value="Genomic_DNA"/>
</dbReference>
<sequence>MGVYCCNICDNQLFKVSSETSAPEGAGDDSSYKYFTDYVVDSCNFNKEFQFGILSVIINCKGCYEQIGEITTKDGNDIYSITTDSIKLVESANEETYETTAEYQLTDKVDEELRERYRKVFDMKTATSTLSNDSEAPNMTTTTTTTTTQQSQQLPPQQPRPAVSKQQGKPSSMKKPTTSRSSGAAAKHKFKKRVRINEEAGTTEEGEEEDNNTDQVRDGTKWIGVDPLFYTSVGLFGLLYTSVSVARYIITNYY</sequence>
<feature type="compositionally biased region" description="Acidic residues" evidence="1">
    <location>
        <begin position="201"/>
        <end position="212"/>
    </location>
</feature>
<gene>
    <name evidence="3" type="ORF">PPL_10377</name>
</gene>
<evidence type="ECO:0000313" key="3">
    <source>
        <dbReference type="EMBL" id="EFA76160.1"/>
    </source>
</evidence>
<keyword evidence="4" id="KW-1185">Reference proteome</keyword>
<name>D3BQX4_HETP5</name>
<evidence type="ECO:0000313" key="4">
    <source>
        <dbReference type="Proteomes" id="UP000001396"/>
    </source>
</evidence>
<accession>D3BQX4</accession>
<dbReference type="GeneID" id="31365847"/>
<feature type="region of interest" description="Disordered" evidence="1">
    <location>
        <begin position="128"/>
        <end position="216"/>
    </location>
</feature>
<evidence type="ECO:0000256" key="1">
    <source>
        <dbReference type="SAM" id="MobiDB-lite"/>
    </source>
</evidence>
<proteinExistence type="predicted"/>
<organism evidence="3 4">
    <name type="scientific">Heterostelium pallidum (strain ATCC 26659 / Pp 5 / PN500)</name>
    <name type="common">Cellular slime mold</name>
    <name type="synonym">Polysphondylium pallidum</name>
    <dbReference type="NCBI Taxonomy" id="670386"/>
    <lineage>
        <taxon>Eukaryota</taxon>
        <taxon>Amoebozoa</taxon>
        <taxon>Evosea</taxon>
        <taxon>Eumycetozoa</taxon>
        <taxon>Dictyostelia</taxon>
        <taxon>Acytosteliales</taxon>
        <taxon>Acytosteliaceae</taxon>
        <taxon>Heterostelium</taxon>
    </lineage>
</organism>
<evidence type="ECO:0000256" key="2">
    <source>
        <dbReference type="SAM" id="Phobius"/>
    </source>
</evidence>